<protein>
    <submittedName>
        <fullName evidence="3">DMT family transporter</fullName>
    </submittedName>
    <submittedName>
        <fullName evidence="4">Predicted permease, DMT superfamily</fullName>
    </submittedName>
</protein>
<reference evidence="3 6" key="2">
    <citation type="submission" date="2020-12" db="EMBL/GenBank/DDBJ databases">
        <title>FDA dAtabase for Regulatory Grade micrObial Sequences (FDA-ARGOS): Supporting development and validation of Infectious Disease Dx tests.</title>
        <authorList>
            <person name="Sproer C."/>
            <person name="Gronow S."/>
            <person name="Severitt S."/>
            <person name="Schroder I."/>
            <person name="Tallon L."/>
            <person name="Sadzewicz L."/>
            <person name="Zhao X."/>
            <person name="Boylan J."/>
            <person name="Ott S."/>
            <person name="Bowen H."/>
            <person name="Vavikolanu K."/>
            <person name="Mehta A."/>
            <person name="Aluvathingal J."/>
            <person name="Nadendla S."/>
            <person name="Lowell S."/>
            <person name="Myers T."/>
            <person name="Yan Y."/>
            <person name="Sichtig H."/>
        </authorList>
    </citation>
    <scope>NUCLEOTIDE SEQUENCE [LARGE SCALE GENOMIC DNA]</scope>
    <source>
        <strain evidence="3 6">FDAARGOS_872</strain>
    </source>
</reference>
<dbReference type="Proteomes" id="UP000254603">
    <property type="component" value="Unassembled WGS sequence"/>
</dbReference>
<feature type="transmembrane region" description="Helical" evidence="1">
    <location>
        <begin position="109"/>
        <end position="133"/>
    </location>
</feature>
<dbReference type="OrthoDB" id="8770617at2"/>
<dbReference type="Proteomes" id="UP000594903">
    <property type="component" value="Chromosome"/>
</dbReference>
<dbReference type="Pfam" id="PF00892">
    <property type="entry name" value="EamA"/>
    <property type="match status" value="1"/>
</dbReference>
<dbReference type="GO" id="GO:0016020">
    <property type="term" value="C:membrane"/>
    <property type="evidence" value="ECO:0007669"/>
    <property type="project" value="InterPro"/>
</dbReference>
<feature type="transmembrane region" description="Helical" evidence="1">
    <location>
        <begin position="140"/>
        <end position="165"/>
    </location>
</feature>
<feature type="transmembrane region" description="Helical" evidence="1">
    <location>
        <begin position="177"/>
        <end position="202"/>
    </location>
</feature>
<evidence type="ECO:0000256" key="1">
    <source>
        <dbReference type="SAM" id="Phobius"/>
    </source>
</evidence>
<evidence type="ECO:0000313" key="3">
    <source>
        <dbReference type="EMBL" id="QPT40750.1"/>
    </source>
</evidence>
<feature type="transmembrane region" description="Helical" evidence="1">
    <location>
        <begin position="328"/>
        <end position="348"/>
    </location>
</feature>
<dbReference type="RefSeq" id="WP_018575632.1">
    <property type="nucleotide sequence ID" value="NZ_CP065725.1"/>
</dbReference>
<evidence type="ECO:0000313" key="4">
    <source>
        <dbReference type="EMBL" id="SUA52630.1"/>
    </source>
</evidence>
<feature type="transmembrane region" description="Helical" evidence="1">
    <location>
        <begin position="56"/>
        <end position="73"/>
    </location>
</feature>
<feature type="transmembrane region" description="Helical" evidence="1">
    <location>
        <begin position="270"/>
        <end position="289"/>
    </location>
</feature>
<evidence type="ECO:0000259" key="2">
    <source>
        <dbReference type="Pfam" id="PF00892"/>
    </source>
</evidence>
<feature type="transmembrane region" description="Helical" evidence="1">
    <location>
        <begin position="301"/>
        <end position="322"/>
    </location>
</feature>
<feature type="transmembrane region" description="Helical" evidence="1">
    <location>
        <begin position="228"/>
        <end position="250"/>
    </location>
</feature>
<keyword evidence="1" id="KW-1133">Transmembrane helix</keyword>
<evidence type="ECO:0000313" key="6">
    <source>
        <dbReference type="Proteomes" id="UP000594903"/>
    </source>
</evidence>
<sequence length="365" mass="39739">MGNSDIGINKLEINQVESSNYDNSKSTYIILLLGIVALAFSAPFTKLSNFNPETAVILRCGIGVIVMLPFVIREIKKYGNFNKKGIWLCMIAGFFLGIDFTAWNYSTYYVGSGIASVLLNIQVIILPALAFFLDKERIPLSYLVIAPTLLFGVILSGGAIEPLIFGIDENVQGPTHIYGYTLALLGTVCGLISGICYGIYLYTTRKAGRINNVNQFVTPIFISSASQLIAPLFMILIGFSTFDIVNGVLIDGYLPVENPETTPGDPLTGMNWFWMLVLGIFSHAIAWTFTQYGSIRLNPTIVAGLLILSPIATVAIIAPLMFGESLSWLQVVGVIITLVTVAYQNGLLTTLYKKISGKSGELTNE</sequence>
<gene>
    <name evidence="3" type="ORF">I6G29_04015</name>
    <name evidence="4" type="ORF">NCTC11997_00854</name>
</gene>
<organism evidence="4 5">
    <name type="scientific">Oligella ureolytica</name>
    <dbReference type="NCBI Taxonomy" id="90244"/>
    <lineage>
        <taxon>Bacteria</taxon>
        <taxon>Pseudomonadati</taxon>
        <taxon>Pseudomonadota</taxon>
        <taxon>Betaproteobacteria</taxon>
        <taxon>Burkholderiales</taxon>
        <taxon>Alcaligenaceae</taxon>
        <taxon>Oligella</taxon>
    </lineage>
</organism>
<dbReference type="InterPro" id="IPR037185">
    <property type="entry name" value="EmrE-like"/>
</dbReference>
<proteinExistence type="predicted"/>
<keyword evidence="6" id="KW-1185">Reference proteome</keyword>
<accession>A0A378XFG5</accession>
<evidence type="ECO:0000313" key="5">
    <source>
        <dbReference type="Proteomes" id="UP000254603"/>
    </source>
</evidence>
<dbReference type="EMBL" id="UGSB01000001">
    <property type="protein sequence ID" value="SUA52630.1"/>
    <property type="molecule type" value="Genomic_DNA"/>
</dbReference>
<reference evidence="4 5" key="1">
    <citation type="submission" date="2018-06" db="EMBL/GenBank/DDBJ databases">
        <authorList>
            <consortium name="Pathogen Informatics"/>
            <person name="Doyle S."/>
        </authorList>
    </citation>
    <scope>NUCLEOTIDE SEQUENCE [LARGE SCALE GENOMIC DNA]</scope>
    <source>
        <strain evidence="4 5">NCTC11997</strain>
    </source>
</reference>
<feature type="transmembrane region" description="Helical" evidence="1">
    <location>
        <begin position="27"/>
        <end position="44"/>
    </location>
</feature>
<feature type="transmembrane region" description="Helical" evidence="1">
    <location>
        <begin position="85"/>
        <end position="103"/>
    </location>
</feature>
<feature type="domain" description="EamA" evidence="2">
    <location>
        <begin position="27"/>
        <end position="156"/>
    </location>
</feature>
<keyword evidence="1" id="KW-0812">Transmembrane</keyword>
<dbReference type="EMBL" id="CP065725">
    <property type="protein sequence ID" value="QPT40750.1"/>
    <property type="molecule type" value="Genomic_DNA"/>
</dbReference>
<dbReference type="InterPro" id="IPR000620">
    <property type="entry name" value="EamA_dom"/>
</dbReference>
<dbReference type="PANTHER" id="PTHR22911:SF76">
    <property type="entry name" value="EAMA DOMAIN-CONTAINING PROTEIN"/>
    <property type="match status" value="1"/>
</dbReference>
<dbReference type="SUPFAM" id="SSF103481">
    <property type="entry name" value="Multidrug resistance efflux transporter EmrE"/>
    <property type="match status" value="2"/>
</dbReference>
<name>A0A378XFG5_9BURK</name>
<dbReference type="AlphaFoldDB" id="A0A378XFG5"/>
<keyword evidence="1" id="KW-0472">Membrane</keyword>
<dbReference type="PANTHER" id="PTHR22911">
    <property type="entry name" value="ACYL-MALONYL CONDENSING ENZYME-RELATED"/>
    <property type="match status" value="1"/>
</dbReference>